<dbReference type="EMBL" id="FP929138">
    <property type="protein sequence ID" value="CBY00224.1"/>
    <property type="molecule type" value="Genomic_DNA"/>
</dbReference>
<evidence type="ECO:0000313" key="1">
    <source>
        <dbReference type="EMBL" id="CBY00224.1"/>
    </source>
</evidence>
<gene>
    <name evidence="1" type="ORF">LEMA_uP013540.1</name>
</gene>
<proteinExistence type="predicted"/>
<accession>E5A983</accession>
<dbReference type="InParanoid" id="E5A983"/>
<evidence type="ECO:0000313" key="2">
    <source>
        <dbReference type="Proteomes" id="UP000002668"/>
    </source>
</evidence>
<dbReference type="VEuPathDB" id="FungiDB:LEMA_uP013540.1"/>
<organism evidence="2">
    <name type="scientific">Leptosphaeria maculans (strain JN3 / isolate v23.1.3 / race Av1-4-5-6-7-8)</name>
    <name type="common">Blackleg fungus</name>
    <name type="synonym">Phoma lingam</name>
    <dbReference type="NCBI Taxonomy" id="985895"/>
    <lineage>
        <taxon>Eukaryota</taxon>
        <taxon>Fungi</taxon>
        <taxon>Dikarya</taxon>
        <taxon>Ascomycota</taxon>
        <taxon>Pezizomycotina</taxon>
        <taxon>Dothideomycetes</taxon>
        <taxon>Pleosporomycetidae</taxon>
        <taxon>Pleosporales</taxon>
        <taxon>Pleosporineae</taxon>
        <taxon>Leptosphaeriaceae</taxon>
        <taxon>Plenodomus</taxon>
        <taxon>Plenodomus lingam/Leptosphaeria maculans species complex</taxon>
    </lineage>
</organism>
<dbReference type="Proteomes" id="UP000002668">
    <property type="component" value="Genome"/>
</dbReference>
<sequence>MRVSQSEIGVEDERLPRSGGCGLPYGTVVLPLLGSAIPEAWLNDIDNGGWMYYS</sequence>
<keyword evidence="2" id="KW-1185">Reference proteome</keyword>
<reference evidence="2" key="1">
    <citation type="journal article" date="2011" name="Nat. Commun.">
        <title>Effector diversification within compartments of the Leptosphaeria maculans genome affected by Repeat-Induced Point mutations.</title>
        <authorList>
            <person name="Rouxel T."/>
            <person name="Grandaubert J."/>
            <person name="Hane J.K."/>
            <person name="Hoede C."/>
            <person name="van de Wouw A.P."/>
            <person name="Couloux A."/>
            <person name="Dominguez V."/>
            <person name="Anthouard V."/>
            <person name="Bally P."/>
            <person name="Bourras S."/>
            <person name="Cozijnsen A.J."/>
            <person name="Ciuffetti L.M."/>
            <person name="Degrave A."/>
            <person name="Dilmaghani A."/>
            <person name="Duret L."/>
            <person name="Fudal I."/>
            <person name="Goodwin S.B."/>
            <person name="Gout L."/>
            <person name="Glaser N."/>
            <person name="Linglin J."/>
            <person name="Kema G.H.J."/>
            <person name="Lapalu N."/>
            <person name="Lawrence C.B."/>
            <person name="May K."/>
            <person name="Meyer M."/>
            <person name="Ollivier B."/>
            <person name="Poulain J."/>
            <person name="Schoch C.L."/>
            <person name="Simon A."/>
            <person name="Spatafora J.W."/>
            <person name="Stachowiak A."/>
            <person name="Turgeon B.G."/>
            <person name="Tyler B.M."/>
            <person name="Vincent D."/>
            <person name="Weissenbach J."/>
            <person name="Amselem J."/>
            <person name="Quesneville H."/>
            <person name="Oliver R.P."/>
            <person name="Wincker P."/>
            <person name="Balesdent M.-H."/>
            <person name="Howlett B.J."/>
        </authorList>
    </citation>
    <scope>NUCLEOTIDE SEQUENCE [LARGE SCALE GENOMIC DNA]</scope>
    <source>
        <strain evidence="2">JN3 / isolate v23.1.3 / race Av1-4-5-6-7-8</strain>
    </source>
</reference>
<dbReference type="HOGENOM" id="CLU_3050777_0_0_1"/>
<dbReference type="AlphaFoldDB" id="E5A983"/>
<name>E5A983_LEPMJ</name>
<protein>
    <submittedName>
        <fullName evidence="1">Predicted protein</fullName>
    </submittedName>
</protein>